<dbReference type="SUPFAM" id="SSF46785">
    <property type="entry name" value="Winged helix' DNA-binding domain"/>
    <property type="match status" value="1"/>
</dbReference>
<feature type="domain" description="HTH marR-type" evidence="1">
    <location>
        <begin position="23"/>
        <end position="155"/>
    </location>
</feature>
<dbReference type="EMBL" id="CP025612">
    <property type="protein sequence ID" value="AUN32454.1"/>
    <property type="molecule type" value="Genomic_DNA"/>
</dbReference>
<accession>A0A2K9NH84</accession>
<dbReference type="Pfam" id="PF01047">
    <property type="entry name" value="MarR"/>
    <property type="match status" value="1"/>
</dbReference>
<reference evidence="2 3" key="1">
    <citation type="submission" date="2017-12" db="EMBL/GenBank/DDBJ databases">
        <title>Genomes of bacteria within cyanobacterial aggregates.</title>
        <authorList>
            <person name="Cai H."/>
        </authorList>
    </citation>
    <scope>NUCLEOTIDE SEQUENCE [LARGE SCALE GENOMIC DNA]</scope>
    <source>
        <strain evidence="2 3">TH16</strain>
    </source>
</reference>
<gene>
    <name evidence="2" type="ORF">C0V82_19000</name>
</gene>
<proteinExistence type="predicted"/>
<dbReference type="PROSITE" id="PS50995">
    <property type="entry name" value="HTH_MARR_2"/>
    <property type="match status" value="1"/>
</dbReference>
<keyword evidence="3" id="KW-1185">Reference proteome</keyword>
<dbReference type="InterPro" id="IPR036390">
    <property type="entry name" value="WH_DNA-bd_sf"/>
</dbReference>
<dbReference type="InterPro" id="IPR039422">
    <property type="entry name" value="MarR/SlyA-like"/>
</dbReference>
<evidence type="ECO:0000259" key="1">
    <source>
        <dbReference type="PROSITE" id="PS50995"/>
    </source>
</evidence>
<dbReference type="Gene3D" id="1.10.10.10">
    <property type="entry name" value="Winged helix-like DNA-binding domain superfamily/Winged helix DNA-binding domain"/>
    <property type="match status" value="1"/>
</dbReference>
<dbReference type="SMART" id="SM00347">
    <property type="entry name" value="HTH_MARR"/>
    <property type="match status" value="1"/>
</dbReference>
<evidence type="ECO:0000313" key="2">
    <source>
        <dbReference type="EMBL" id="AUN32454.1"/>
    </source>
</evidence>
<protein>
    <submittedName>
        <fullName evidence="2">MarR family transcriptional regulator</fullName>
    </submittedName>
</protein>
<dbReference type="PANTHER" id="PTHR33164:SF89">
    <property type="entry name" value="MARR FAMILY REGULATORY PROTEIN"/>
    <property type="match status" value="1"/>
</dbReference>
<dbReference type="InterPro" id="IPR000835">
    <property type="entry name" value="HTH_MarR-typ"/>
</dbReference>
<dbReference type="GO" id="GO:0006950">
    <property type="term" value="P:response to stress"/>
    <property type="evidence" value="ECO:0007669"/>
    <property type="project" value="TreeGrafter"/>
</dbReference>
<dbReference type="InterPro" id="IPR036388">
    <property type="entry name" value="WH-like_DNA-bd_sf"/>
</dbReference>
<dbReference type="PANTHER" id="PTHR33164">
    <property type="entry name" value="TRANSCRIPTIONAL REGULATOR, MARR FAMILY"/>
    <property type="match status" value="1"/>
</dbReference>
<dbReference type="KEGG" id="ncb:C0V82_19000"/>
<dbReference type="PRINTS" id="PR00598">
    <property type="entry name" value="HTHMARR"/>
</dbReference>
<organism evidence="2 3">
    <name type="scientific">Niveispirillum cyanobacteriorum</name>
    <dbReference type="NCBI Taxonomy" id="1612173"/>
    <lineage>
        <taxon>Bacteria</taxon>
        <taxon>Pseudomonadati</taxon>
        <taxon>Pseudomonadota</taxon>
        <taxon>Alphaproteobacteria</taxon>
        <taxon>Rhodospirillales</taxon>
        <taxon>Azospirillaceae</taxon>
        <taxon>Niveispirillum</taxon>
    </lineage>
</organism>
<dbReference type="Proteomes" id="UP000234752">
    <property type="component" value="Chromosome eg_2"/>
</dbReference>
<dbReference type="GO" id="GO:0003700">
    <property type="term" value="F:DNA-binding transcription factor activity"/>
    <property type="evidence" value="ECO:0007669"/>
    <property type="project" value="InterPro"/>
</dbReference>
<name>A0A2K9NH84_9PROT</name>
<evidence type="ECO:0000313" key="3">
    <source>
        <dbReference type="Proteomes" id="UP000234752"/>
    </source>
</evidence>
<dbReference type="OrthoDB" id="8228089at2"/>
<sequence length="160" mass="18211">MMTMANDKIDAADQPEIDLGRLGDFIGFRLRRIQNHLSRNFSARNAEWNLRSGLFSSLAIISANPGISQNLLSREVGLDKSATVQIVDDLEGRGWAERRRSTNDRRYYELVVTPKGRDALDQLFANLEETERDVMAHLSDAERVLLLGLLDQVYQRCFKA</sequence>
<dbReference type="AlphaFoldDB" id="A0A2K9NH84"/>